<comment type="cofactor">
    <cofactor evidence="1">
        <name>pyridoxal 5'-phosphate</name>
        <dbReference type="ChEBI" id="CHEBI:597326"/>
    </cofactor>
</comment>
<evidence type="ECO:0000256" key="1">
    <source>
        <dbReference type="ARBA" id="ARBA00001933"/>
    </source>
</evidence>
<comment type="similarity">
    <text evidence="2">Belongs to the threonine aldolase family.</text>
</comment>
<dbReference type="SUPFAM" id="SSF53383">
    <property type="entry name" value="PLP-dependent transferases"/>
    <property type="match status" value="1"/>
</dbReference>
<protein>
    <submittedName>
        <fullName evidence="7">L-allo-threonine aldolase</fullName>
    </submittedName>
</protein>
<dbReference type="Gene3D" id="3.90.1150.10">
    <property type="entry name" value="Aspartate Aminotransferase, domain 1"/>
    <property type="match status" value="1"/>
</dbReference>
<dbReference type="InterPro" id="IPR023603">
    <property type="entry name" value="Low_specificity_L-TA-like"/>
</dbReference>
<dbReference type="GeneID" id="43601286"/>
<dbReference type="GO" id="GO:0005829">
    <property type="term" value="C:cytosol"/>
    <property type="evidence" value="ECO:0007669"/>
    <property type="project" value="TreeGrafter"/>
</dbReference>
<accession>A0A370TE92</accession>
<sequence>MDEACNLLGSMPIAWANPGQAQFDFRTLPGDVVTTPTISMLRAIIETSLLDDVYQEDPTTTSLERLMANMTGHSQAAFVLSGTMGNQVALRTHLTQSPHAVLCDSRSHIIHWEAGGLASLCGAMVQGVSPANGAFLTLEDIQRKAILSDDVHRCPTRVISLENTISGLIHPLSEIQRISEWARRHKVKLHLDGARLWEAVAAGGGTLLDYAKCFDSVSLDFSKGLGAPMGAIIVGDSEFIARARRIRKSIGGGMRQAGVLSAAARDAVEGFHDEYEPGEKLRFAHALARSVAEMWIRKGGKLSRPSQTNLVWVDLNDAAVSSEEFQDIGRKYGVKVDGSRIVLHYQISDEGIRRLGSTFTEVLSKLPR</sequence>
<dbReference type="PIRSF" id="PIRSF017617">
    <property type="entry name" value="Thr_aldolase"/>
    <property type="match status" value="1"/>
</dbReference>
<dbReference type="Pfam" id="PF01212">
    <property type="entry name" value="Beta_elim_lyase"/>
    <property type="match status" value="1"/>
</dbReference>
<dbReference type="CDD" id="cd06502">
    <property type="entry name" value="TA_like"/>
    <property type="match status" value="1"/>
</dbReference>
<feature type="domain" description="Aromatic amino acid beta-eliminating lyase/threonine aldolase" evidence="6">
    <location>
        <begin position="30"/>
        <end position="316"/>
    </location>
</feature>
<dbReference type="NCBIfam" id="NF041359">
    <property type="entry name" value="GntG_guanitoxin"/>
    <property type="match status" value="1"/>
</dbReference>
<dbReference type="GO" id="GO:0008732">
    <property type="term" value="F:L-allo-threonine aldolase activity"/>
    <property type="evidence" value="ECO:0007669"/>
    <property type="project" value="TreeGrafter"/>
</dbReference>
<dbReference type="GO" id="GO:0006545">
    <property type="term" value="P:glycine biosynthetic process"/>
    <property type="evidence" value="ECO:0007669"/>
    <property type="project" value="TreeGrafter"/>
</dbReference>
<dbReference type="OrthoDB" id="10261951at2759"/>
<dbReference type="Proteomes" id="UP000254866">
    <property type="component" value="Unassembled WGS sequence"/>
</dbReference>
<proteinExistence type="inferred from homology"/>
<dbReference type="InterPro" id="IPR015424">
    <property type="entry name" value="PyrdxlP-dep_Trfase"/>
</dbReference>
<dbReference type="Gene3D" id="3.40.640.10">
    <property type="entry name" value="Type I PLP-dependent aspartate aminotransferase-like (Major domain)"/>
    <property type="match status" value="1"/>
</dbReference>
<name>A0A370TE92_9HELO</name>
<dbReference type="FunFam" id="3.40.640.10:FF:000030">
    <property type="entry name" value="Low-specificity L-threonine aldolase"/>
    <property type="match status" value="1"/>
</dbReference>
<dbReference type="STRING" id="2656787.A0A370TE92"/>
<dbReference type="InterPro" id="IPR015421">
    <property type="entry name" value="PyrdxlP-dep_Trfase_major"/>
</dbReference>
<dbReference type="InterPro" id="IPR015422">
    <property type="entry name" value="PyrdxlP-dep_Trfase_small"/>
</dbReference>
<dbReference type="PANTHER" id="PTHR48097">
    <property type="entry name" value="L-THREONINE ALDOLASE-RELATED"/>
    <property type="match status" value="1"/>
</dbReference>
<organism evidence="7 8">
    <name type="scientific">Venustampulla echinocandica</name>
    <dbReference type="NCBI Taxonomy" id="2656787"/>
    <lineage>
        <taxon>Eukaryota</taxon>
        <taxon>Fungi</taxon>
        <taxon>Dikarya</taxon>
        <taxon>Ascomycota</taxon>
        <taxon>Pezizomycotina</taxon>
        <taxon>Leotiomycetes</taxon>
        <taxon>Helotiales</taxon>
        <taxon>Pleuroascaceae</taxon>
        <taxon>Venustampulla</taxon>
    </lineage>
</organism>
<dbReference type="InterPro" id="IPR001597">
    <property type="entry name" value="ArAA_b-elim_lyase/Thr_aldolase"/>
</dbReference>
<evidence type="ECO:0000256" key="5">
    <source>
        <dbReference type="PIRSR" id="PIRSR017617-1"/>
    </source>
</evidence>
<evidence type="ECO:0000256" key="4">
    <source>
        <dbReference type="ARBA" id="ARBA00023239"/>
    </source>
</evidence>
<dbReference type="AlphaFoldDB" id="A0A370TE92"/>
<evidence type="ECO:0000259" key="6">
    <source>
        <dbReference type="Pfam" id="PF01212"/>
    </source>
</evidence>
<keyword evidence="8" id="KW-1185">Reference proteome</keyword>
<evidence type="ECO:0000256" key="3">
    <source>
        <dbReference type="ARBA" id="ARBA00022898"/>
    </source>
</evidence>
<evidence type="ECO:0000313" key="7">
    <source>
        <dbReference type="EMBL" id="RDL32998.1"/>
    </source>
</evidence>
<dbReference type="RefSeq" id="XP_031866491.1">
    <property type="nucleotide sequence ID" value="XM_032017060.1"/>
</dbReference>
<dbReference type="PANTHER" id="PTHR48097:SF9">
    <property type="entry name" value="L-THREONINE ALDOLASE"/>
    <property type="match status" value="1"/>
</dbReference>
<comment type="caution">
    <text evidence="7">The sequence shown here is derived from an EMBL/GenBank/DDBJ whole genome shotgun (WGS) entry which is preliminary data.</text>
</comment>
<gene>
    <name evidence="7" type="ORF">BP5553_08437</name>
</gene>
<evidence type="ECO:0000313" key="8">
    <source>
        <dbReference type="Proteomes" id="UP000254866"/>
    </source>
</evidence>
<keyword evidence="3" id="KW-0663">Pyridoxal phosphate</keyword>
<evidence type="ECO:0000256" key="2">
    <source>
        <dbReference type="ARBA" id="ARBA00006966"/>
    </source>
</evidence>
<dbReference type="GO" id="GO:0006567">
    <property type="term" value="P:L-threonine catabolic process"/>
    <property type="evidence" value="ECO:0007669"/>
    <property type="project" value="TreeGrafter"/>
</dbReference>
<reference evidence="7 8" key="1">
    <citation type="journal article" date="2018" name="IMA Fungus">
        <title>IMA Genome-F 9: Draft genome sequence of Annulohypoxylon stygium, Aspergillus mulundensis, Berkeleyomyces basicola (syn. Thielaviopsis basicola), Ceratocystis smalleyi, two Cercospora beticola strains, Coleophoma cylindrospora, Fusarium fracticaudum, Phialophora cf. hyalina, and Morchella septimelata.</title>
        <authorList>
            <person name="Wingfield B.D."/>
            <person name="Bills G.F."/>
            <person name="Dong Y."/>
            <person name="Huang W."/>
            <person name="Nel W.J."/>
            <person name="Swalarsk-Parry B.S."/>
            <person name="Vaghefi N."/>
            <person name="Wilken P.M."/>
            <person name="An Z."/>
            <person name="de Beer Z.W."/>
            <person name="De Vos L."/>
            <person name="Chen L."/>
            <person name="Duong T.A."/>
            <person name="Gao Y."/>
            <person name="Hammerbacher A."/>
            <person name="Kikkert J.R."/>
            <person name="Li Y."/>
            <person name="Li H."/>
            <person name="Li K."/>
            <person name="Li Q."/>
            <person name="Liu X."/>
            <person name="Ma X."/>
            <person name="Naidoo K."/>
            <person name="Pethybridge S.J."/>
            <person name="Sun J."/>
            <person name="Steenkamp E.T."/>
            <person name="van der Nest M.A."/>
            <person name="van Wyk S."/>
            <person name="Wingfield M.J."/>
            <person name="Xiong C."/>
            <person name="Yue Q."/>
            <person name="Zhang X."/>
        </authorList>
    </citation>
    <scope>NUCLEOTIDE SEQUENCE [LARGE SCALE GENOMIC DNA]</scope>
    <source>
        <strain evidence="7 8">BP 5553</strain>
    </source>
</reference>
<feature type="modified residue" description="N6-(pyridoxal phosphate)lysine" evidence="5">
    <location>
        <position position="223"/>
    </location>
</feature>
<keyword evidence="4" id="KW-0456">Lyase</keyword>
<dbReference type="EMBL" id="NPIC01000009">
    <property type="protein sequence ID" value="RDL32998.1"/>
    <property type="molecule type" value="Genomic_DNA"/>
</dbReference>